<sequence length="245" mass="25930">MINHNPVAIVTGASRGIGAAVACKLAEDGFCVVVNYQNGKDQADSVVATIEERGGTAIAIQADISNPDQVQGLFEQTKSKFGKVSALVNNAGILEISPFDQATHEQLTRTFTINTFGVFYAMQQAFKHLEQGGRIVNLTSTTLALNMPGYGVYNGSKAAVEAFTRVAAKECRGRRISVNAVAPGPVATELFLKGKSPEQIEQFSKMAPLERLGETDDIAHVVAFLCSSAGGWVNGQVIRANGGLA</sequence>
<evidence type="ECO:0000256" key="2">
    <source>
        <dbReference type="ARBA" id="ARBA00022857"/>
    </source>
</evidence>
<dbReference type="InterPro" id="IPR057326">
    <property type="entry name" value="KR_dom"/>
</dbReference>
<evidence type="ECO:0000313" key="6">
    <source>
        <dbReference type="Proteomes" id="UP000033673"/>
    </source>
</evidence>
<dbReference type="InterPro" id="IPR002347">
    <property type="entry name" value="SDR_fam"/>
</dbReference>
<dbReference type="GO" id="GO:0016614">
    <property type="term" value="F:oxidoreductase activity, acting on CH-OH group of donors"/>
    <property type="evidence" value="ECO:0007669"/>
    <property type="project" value="UniProtKB-ARBA"/>
</dbReference>
<dbReference type="PANTHER" id="PTHR48107:SF7">
    <property type="entry name" value="RE15974P"/>
    <property type="match status" value="1"/>
</dbReference>
<dbReference type="PATRIC" id="fig|579748.3.peg.3286"/>
<evidence type="ECO:0000259" key="4">
    <source>
        <dbReference type="SMART" id="SM00822"/>
    </source>
</evidence>
<gene>
    <name evidence="5" type="ORF">TW81_15900</name>
</gene>
<dbReference type="OrthoDB" id="20590at2"/>
<accession>A0A0F4NFE5</accession>
<dbReference type="Proteomes" id="UP000033673">
    <property type="component" value="Unassembled WGS sequence"/>
</dbReference>
<dbReference type="FunFam" id="3.40.50.720:FF:000374">
    <property type="entry name" value="3-oxoacyl-(Acyl-carrier-protein) reductase"/>
    <property type="match status" value="1"/>
</dbReference>
<proteinExistence type="inferred from homology"/>
<dbReference type="Gene3D" id="3.40.50.720">
    <property type="entry name" value="NAD(P)-binding Rossmann-like Domain"/>
    <property type="match status" value="1"/>
</dbReference>
<dbReference type="InterPro" id="IPR036291">
    <property type="entry name" value="NAD(P)-bd_dom_sf"/>
</dbReference>
<dbReference type="PRINTS" id="PR00080">
    <property type="entry name" value="SDRFAMILY"/>
</dbReference>
<dbReference type="AlphaFoldDB" id="A0A0F4NFE5"/>
<dbReference type="CDD" id="cd05362">
    <property type="entry name" value="THN_reductase-like_SDR_c"/>
    <property type="match status" value="1"/>
</dbReference>
<dbReference type="EMBL" id="JXXV01000028">
    <property type="protein sequence ID" value="KJY81835.1"/>
    <property type="molecule type" value="Genomic_DNA"/>
</dbReference>
<dbReference type="PROSITE" id="PS00061">
    <property type="entry name" value="ADH_SHORT"/>
    <property type="match status" value="1"/>
</dbReference>
<feature type="domain" description="Ketoreductase" evidence="4">
    <location>
        <begin position="6"/>
        <end position="184"/>
    </location>
</feature>
<dbReference type="Pfam" id="PF13561">
    <property type="entry name" value="adh_short_C2"/>
    <property type="match status" value="1"/>
</dbReference>
<keyword evidence="2" id="KW-0521">NADP</keyword>
<keyword evidence="3" id="KW-0560">Oxidoreductase</keyword>
<keyword evidence="6" id="KW-1185">Reference proteome</keyword>
<evidence type="ECO:0000313" key="5">
    <source>
        <dbReference type="EMBL" id="KJY81835.1"/>
    </source>
</evidence>
<dbReference type="InterPro" id="IPR020904">
    <property type="entry name" value="Sc_DH/Rdtase_CS"/>
</dbReference>
<organism evidence="5 6">
    <name type="scientific">Vibrio galatheae</name>
    <dbReference type="NCBI Taxonomy" id="579748"/>
    <lineage>
        <taxon>Bacteria</taxon>
        <taxon>Pseudomonadati</taxon>
        <taxon>Pseudomonadota</taxon>
        <taxon>Gammaproteobacteria</taxon>
        <taxon>Vibrionales</taxon>
        <taxon>Vibrionaceae</taxon>
        <taxon>Vibrio</taxon>
    </lineage>
</organism>
<reference evidence="5 6" key="1">
    <citation type="journal article" date="2015" name="BMC Genomics">
        <title>Genome mining reveals unlocked bioactive potential of marine Gram-negative bacteria.</title>
        <authorList>
            <person name="Machado H."/>
            <person name="Sonnenschein E.C."/>
            <person name="Melchiorsen J."/>
            <person name="Gram L."/>
        </authorList>
    </citation>
    <scope>NUCLEOTIDE SEQUENCE [LARGE SCALE GENOMIC DNA]</scope>
    <source>
        <strain evidence="5 6">S2757</strain>
    </source>
</reference>
<evidence type="ECO:0000256" key="3">
    <source>
        <dbReference type="ARBA" id="ARBA00023002"/>
    </source>
</evidence>
<dbReference type="STRING" id="579748.TW81_15900"/>
<dbReference type="SUPFAM" id="SSF51735">
    <property type="entry name" value="NAD(P)-binding Rossmann-fold domains"/>
    <property type="match status" value="1"/>
</dbReference>
<dbReference type="PRINTS" id="PR00081">
    <property type="entry name" value="GDHRDH"/>
</dbReference>
<dbReference type="RefSeq" id="WP_045956717.1">
    <property type="nucleotide sequence ID" value="NZ_JXXV01000028.1"/>
</dbReference>
<comment type="similarity">
    <text evidence="1">Belongs to the short-chain dehydrogenases/reductases (SDR) family.</text>
</comment>
<dbReference type="PANTHER" id="PTHR48107">
    <property type="entry name" value="NADPH-DEPENDENT ALDEHYDE REDUCTASE-LIKE PROTEIN, CHLOROPLASTIC-RELATED"/>
    <property type="match status" value="1"/>
</dbReference>
<protein>
    <submittedName>
        <fullName evidence="5">3-ketoacyl-ACP reductase</fullName>
    </submittedName>
</protein>
<comment type="caution">
    <text evidence="5">The sequence shown here is derived from an EMBL/GenBank/DDBJ whole genome shotgun (WGS) entry which is preliminary data.</text>
</comment>
<name>A0A0F4NFE5_9VIBR</name>
<evidence type="ECO:0000256" key="1">
    <source>
        <dbReference type="ARBA" id="ARBA00006484"/>
    </source>
</evidence>
<dbReference type="SMART" id="SM00822">
    <property type="entry name" value="PKS_KR"/>
    <property type="match status" value="1"/>
</dbReference>